<evidence type="ECO:0000313" key="3">
    <source>
        <dbReference type="Proteomes" id="UP000297348"/>
    </source>
</evidence>
<feature type="region of interest" description="Disordered" evidence="1">
    <location>
        <begin position="39"/>
        <end position="59"/>
    </location>
</feature>
<dbReference type="EMBL" id="RKLX01000001">
    <property type="protein sequence ID" value="TGD20306.1"/>
    <property type="molecule type" value="Genomic_DNA"/>
</dbReference>
<reference evidence="2 3" key="1">
    <citation type="submission" date="2018-10" db="EMBL/GenBank/DDBJ databases">
        <title>Lactobacillus sp. R7 and Lactobacillus sp. R19 isolated from fermented mustard green product of Taiwan.</title>
        <authorList>
            <person name="Lin S.-T."/>
        </authorList>
    </citation>
    <scope>NUCLEOTIDE SEQUENCE [LARGE SCALE GENOMIC DNA]</scope>
    <source>
        <strain evidence="2 3">BCRC 81129</strain>
    </source>
</reference>
<keyword evidence="3" id="KW-1185">Reference proteome</keyword>
<protein>
    <submittedName>
        <fullName evidence="2">Uncharacterized protein</fullName>
    </submittedName>
</protein>
<proteinExistence type="predicted"/>
<evidence type="ECO:0000256" key="1">
    <source>
        <dbReference type="SAM" id="MobiDB-lite"/>
    </source>
</evidence>
<dbReference type="Proteomes" id="UP000297348">
    <property type="component" value="Unassembled WGS sequence"/>
</dbReference>
<accession>A0A4Z0JC53</accession>
<dbReference type="RefSeq" id="WP_135366883.1">
    <property type="nucleotide sequence ID" value="NZ_RKLX01000001.1"/>
</dbReference>
<dbReference type="AlphaFoldDB" id="A0A4Z0JC53"/>
<evidence type="ECO:0000313" key="2">
    <source>
        <dbReference type="EMBL" id="TGD20306.1"/>
    </source>
</evidence>
<gene>
    <name evidence="2" type="ORF">EGT51_00720</name>
</gene>
<sequence>MTEQSQWLQLQIDKLAEQQAKFTDRAFWLALKEMVREQDRRNDQLSGEVDGRTWRPDKW</sequence>
<comment type="caution">
    <text evidence="2">The sequence shown here is derived from an EMBL/GenBank/DDBJ whole genome shotgun (WGS) entry which is preliminary data.</text>
</comment>
<organism evidence="2 3">
    <name type="scientific">Levilactobacillus suantsaiihabitans</name>
    <dbReference type="NCBI Taxonomy" id="2487722"/>
    <lineage>
        <taxon>Bacteria</taxon>
        <taxon>Bacillati</taxon>
        <taxon>Bacillota</taxon>
        <taxon>Bacilli</taxon>
        <taxon>Lactobacillales</taxon>
        <taxon>Lactobacillaceae</taxon>
        <taxon>Levilactobacillus</taxon>
    </lineage>
</organism>
<dbReference type="OrthoDB" id="2918624at2"/>
<name>A0A4Z0JC53_9LACO</name>